<sequence length="318" mass="36416">MKRRKVLLFSSIFTTALSAATTAFGILVTNKLMYIKKKDDQFIYDREIKAQRFDEQWYNNCRKEEMLIDSPNGYQVKGVFLQPLNTKNTVIISHGITENKLNSMKYVRMYERLGFNTFVFDHRRHGESGGKTTSYGHYEKFDLQAVVNTVRSIIGDNAILGIHGESMGAATTLLYAGSIEDNADFYIADCAFSDFSKQVSHVIKKQTALRTKLPVHLANIFLRLRDGYSIWDISPKEAVANIESPVLFVHSLQDEFILPEMSDEMYEVKNGPKEIKRFEKGAHAQSFNENPVEYEQTVKDFLEQYVLNKVKEQSAAES</sequence>
<keyword evidence="1" id="KW-0732">Signal</keyword>
<feature type="domain" description="AB hydrolase-1" evidence="2">
    <location>
        <begin position="89"/>
        <end position="191"/>
    </location>
</feature>
<reference evidence="3 4" key="1">
    <citation type="submission" date="2014-02" db="EMBL/GenBank/DDBJ databases">
        <title>Draft genome sequence of Lysinibacillus manganicus DSM 26584T.</title>
        <authorList>
            <person name="Zhang F."/>
            <person name="Wang G."/>
            <person name="Zhang L."/>
        </authorList>
    </citation>
    <scope>NUCLEOTIDE SEQUENCE [LARGE SCALE GENOMIC DNA]</scope>
    <source>
        <strain evidence="3 4">DSM 26584</strain>
    </source>
</reference>
<comment type="caution">
    <text evidence="3">The sequence shown here is derived from an EMBL/GenBank/DDBJ whole genome shotgun (WGS) entry which is preliminary data.</text>
</comment>
<evidence type="ECO:0000313" key="3">
    <source>
        <dbReference type="EMBL" id="KGR79621.1"/>
    </source>
</evidence>
<accession>A0A0A3I488</accession>
<dbReference type="RefSeq" id="WP_036183947.1">
    <property type="nucleotide sequence ID" value="NZ_AVDA01000005.1"/>
</dbReference>
<dbReference type="InterPro" id="IPR000073">
    <property type="entry name" value="AB_hydrolase_1"/>
</dbReference>
<dbReference type="Gene3D" id="3.40.50.1820">
    <property type="entry name" value="alpha/beta hydrolase"/>
    <property type="match status" value="1"/>
</dbReference>
<dbReference type="InterPro" id="IPR029058">
    <property type="entry name" value="AB_hydrolase_fold"/>
</dbReference>
<dbReference type="STRING" id="1384049.CD29_05845"/>
<evidence type="ECO:0000259" key="2">
    <source>
        <dbReference type="Pfam" id="PF00561"/>
    </source>
</evidence>
<proteinExistence type="predicted"/>
<evidence type="ECO:0000256" key="1">
    <source>
        <dbReference type="SAM" id="SignalP"/>
    </source>
</evidence>
<organism evidence="3 4">
    <name type="scientific">Ureibacillus manganicus DSM 26584</name>
    <dbReference type="NCBI Taxonomy" id="1384049"/>
    <lineage>
        <taxon>Bacteria</taxon>
        <taxon>Bacillati</taxon>
        <taxon>Bacillota</taxon>
        <taxon>Bacilli</taxon>
        <taxon>Bacillales</taxon>
        <taxon>Caryophanaceae</taxon>
        <taxon>Ureibacillus</taxon>
    </lineage>
</organism>
<dbReference type="EMBL" id="JPVN01000005">
    <property type="protein sequence ID" value="KGR79621.1"/>
    <property type="molecule type" value="Genomic_DNA"/>
</dbReference>
<gene>
    <name evidence="3" type="ORF">CD29_05845</name>
</gene>
<feature type="signal peptide" evidence="1">
    <location>
        <begin position="1"/>
        <end position="19"/>
    </location>
</feature>
<dbReference type="AlphaFoldDB" id="A0A0A3I488"/>
<dbReference type="InterPro" id="IPR052920">
    <property type="entry name" value="DNA-binding_regulatory"/>
</dbReference>
<keyword evidence="4" id="KW-1185">Reference proteome</keyword>
<dbReference type="PANTHER" id="PTHR43358">
    <property type="entry name" value="ALPHA/BETA-HYDROLASE"/>
    <property type="match status" value="1"/>
</dbReference>
<protein>
    <recommendedName>
        <fullName evidence="2">AB hydrolase-1 domain-containing protein</fullName>
    </recommendedName>
</protein>
<dbReference type="OrthoDB" id="9776685at2"/>
<feature type="chain" id="PRO_5039449858" description="AB hydrolase-1 domain-containing protein" evidence="1">
    <location>
        <begin position="20"/>
        <end position="318"/>
    </location>
</feature>
<dbReference type="Proteomes" id="UP000030416">
    <property type="component" value="Unassembled WGS sequence"/>
</dbReference>
<dbReference type="Pfam" id="PF00561">
    <property type="entry name" value="Abhydrolase_1"/>
    <property type="match status" value="1"/>
</dbReference>
<evidence type="ECO:0000313" key="4">
    <source>
        <dbReference type="Proteomes" id="UP000030416"/>
    </source>
</evidence>
<dbReference type="PANTHER" id="PTHR43358:SF5">
    <property type="entry name" value="EXPORTED PROTEIN"/>
    <property type="match status" value="1"/>
</dbReference>
<name>A0A0A3I488_9BACL</name>
<dbReference type="SUPFAM" id="SSF53474">
    <property type="entry name" value="alpha/beta-Hydrolases"/>
    <property type="match status" value="1"/>
</dbReference>
<dbReference type="eggNOG" id="COG1073">
    <property type="taxonomic scope" value="Bacteria"/>
</dbReference>